<protein>
    <recommendedName>
        <fullName evidence="4">B box-type domain-containing protein</fullName>
    </recommendedName>
</protein>
<dbReference type="InterPro" id="IPR047153">
    <property type="entry name" value="TRIM45/56/19-like"/>
</dbReference>
<name>A0A8B6D787_MYTGA</name>
<dbReference type="EMBL" id="UYJE01003048">
    <property type="protein sequence ID" value="VDI16139.1"/>
    <property type="molecule type" value="Genomic_DNA"/>
</dbReference>
<dbReference type="GO" id="GO:0061630">
    <property type="term" value="F:ubiquitin protein ligase activity"/>
    <property type="evidence" value="ECO:0007669"/>
    <property type="project" value="TreeGrafter"/>
</dbReference>
<dbReference type="InterPro" id="IPR011042">
    <property type="entry name" value="6-blade_b-propeller_TolB-like"/>
</dbReference>
<sequence>MASNVPQCEPCAEDGSYLEATRWCCECQQWFCDNCGKYHKRLAVTKAHTLLSKLEYEKLPNMTSAISRKCHKHSDKDLEFYCNIHVTAICFSCMKEGHSLCKSVNKIKDVATGIKSSAAVTDVMATLEDFVDVFEKLHKDRKTNKDNLKTAKDIIDAKVENLLDENQKYLKQLAADLKSEVHKKYTKEASALDLEIDTYKTKRSVLEKKLSDVKTMVEYASNEQMVLSLEDMNRDVSKHEKYLQSLDGHVFTKTLAVDFNLNALRLKDTVRSFGQVSVQSAKCPVRLAGKNKAMVPTTLLQTTKITNTSLLAKGYNPVPSSSSHAHAQRKSEARSFDDTFVQVRQFAIPLPRAQKQNVIRDIKCLSNGYLAMTDSENNRVLIIDQNGSTLSEESLQGSPRCLTFTKDGRIAVTMFDQQKVLIWNPYLPSKKESIDVNDECTGIACVNNILIINCQRRGLLLYNVIDTKSRRLIEYTGKLDIHKFGVDNVCIYKSKTNDFITLNINSGVEIGRFKVYSKMPSCLAKEDFDKFYIIDSSNAVRKIDNKSCKSEIVLDVSSGINKPQAVATFVEKSRGMVFKSVTKFYLFVVNNDGSSILMFQKK</sequence>
<proteinExistence type="predicted"/>
<comment type="caution">
    <text evidence="2">The sequence shown here is derived from an EMBL/GenBank/DDBJ whole genome shotgun (WGS) entry which is preliminary data.</text>
</comment>
<evidence type="ECO:0000313" key="3">
    <source>
        <dbReference type="Proteomes" id="UP000596742"/>
    </source>
</evidence>
<gene>
    <name evidence="2" type="ORF">MGAL_10B065936</name>
</gene>
<dbReference type="PANTHER" id="PTHR25462:SF305">
    <property type="entry name" value="RING-TYPE DOMAIN-CONTAINING PROTEIN"/>
    <property type="match status" value="1"/>
</dbReference>
<evidence type="ECO:0008006" key="4">
    <source>
        <dbReference type="Google" id="ProtNLM"/>
    </source>
</evidence>
<dbReference type="Proteomes" id="UP000596742">
    <property type="component" value="Unassembled WGS sequence"/>
</dbReference>
<dbReference type="AlphaFoldDB" id="A0A8B6D787"/>
<keyword evidence="1" id="KW-0175">Coiled coil</keyword>
<organism evidence="2 3">
    <name type="scientific">Mytilus galloprovincialis</name>
    <name type="common">Mediterranean mussel</name>
    <dbReference type="NCBI Taxonomy" id="29158"/>
    <lineage>
        <taxon>Eukaryota</taxon>
        <taxon>Metazoa</taxon>
        <taxon>Spiralia</taxon>
        <taxon>Lophotrochozoa</taxon>
        <taxon>Mollusca</taxon>
        <taxon>Bivalvia</taxon>
        <taxon>Autobranchia</taxon>
        <taxon>Pteriomorphia</taxon>
        <taxon>Mytilida</taxon>
        <taxon>Mytiloidea</taxon>
        <taxon>Mytilidae</taxon>
        <taxon>Mytilinae</taxon>
        <taxon>Mytilus</taxon>
    </lineage>
</organism>
<dbReference type="Gene3D" id="3.30.160.60">
    <property type="entry name" value="Classic Zinc Finger"/>
    <property type="match status" value="1"/>
</dbReference>
<evidence type="ECO:0000313" key="2">
    <source>
        <dbReference type="EMBL" id="VDI16139.1"/>
    </source>
</evidence>
<dbReference type="OrthoDB" id="6270329at2759"/>
<dbReference type="SUPFAM" id="SSF57845">
    <property type="entry name" value="B-box zinc-binding domain"/>
    <property type="match status" value="1"/>
</dbReference>
<dbReference type="InterPro" id="IPR011044">
    <property type="entry name" value="Quino_amine_DH_bsu"/>
</dbReference>
<reference evidence="2" key="1">
    <citation type="submission" date="2018-11" db="EMBL/GenBank/DDBJ databases">
        <authorList>
            <person name="Alioto T."/>
            <person name="Alioto T."/>
        </authorList>
    </citation>
    <scope>NUCLEOTIDE SEQUENCE</scope>
</reference>
<keyword evidence="3" id="KW-1185">Reference proteome</keyword>
<feature type="coiled-coil region" evidence="1">
    <location>
        <begin position="145"/>
        <end position="172"/>
    </location>
</feature>
<dbReference type="Gene3D" id="2.120.10.30">
    <property type="entry name" value="TolB, C-terminal domain"/>
    <property type="match status" value="1"/>
</dbReference>
<dbReference type="PANTHER" id="PTHR25462">
    <property type="entry name" value="BONUS, ISOFORM C-RELATED"/>
    <property type="match status" value="1"/>
</dbReference>
<accession>A0A8B6D787</accession>
<dbReference type="SUPFAM" id="SSF50969">
    <property type="entry name" value="YVTN repeat-like/Quinoprotein amine dehydrogenase"/>
    <property type="match status" value="1"/>
</dbReference>
<dbReference type="GO" id="GO:0005654">
    <property type="term" value="C:nucleoplasm"/>
    <property type="evidence" value="ECO:0007669"/>
    <property type="project" value="TreeGrafter"/>
</dbReference>
<evidence type="ECO:0000256" key="1">
    <source>
        <dbReference type="SAM" id="Coils"/>
    </source>
</evidence>